<keyword evidence="2" id="KW-0472">Membrane</keyword>
<organism evidence="3 4">
    <name type="scientific">Chaetoceros tenuissimus</name>
    <dbReference type="NCBI Taxonomy" id="426638"/>
    <lineage>
        <taxon>Eukaryota</taxon>
        <taxon>Sar</taxon>
        <taxon>Stramenopiles</taxon>
        <taxon>Ochrophyta</taxon>
        <taxon>Bacillariophyta</taxon>
        <taxon>Coscinodiscophyceae</taxon>
        <taxon>Chaetocerotophycidae</taxon>
        <taxon>Chaetocerotales</taxon>
        <taxon>Chaetocerotaceae</taxon>
        <taxon>Chaetoceros</taxon>
    </lineage>
</organism>
<name>A0AAD3D6W2_9STRA</name>
<feature type="compositionally biased region" description="Low complexity" evidence="1">
    <location>
        <begin position="94"/>
        <end position="105"/>
    </location>
</feature>
<sequence>MSTGEIIFELYKRSNPDEFGGDGEDVSSYKEALIKNPRFRHYEYIPPREIDSTGSVENEYEGVERNLVYPTPSPTPAPSQTTVSPTNVPSIGKSESPSATTESPTNVVTSMPTLKITVSPTKSPSKQPTNGRVINNPSSTDDLFLPEIDCTIDGEGNVNGPFNGSAEADYVSYKYKIVSSGADLETEILPPLEKKLLEMLLPNVFSCEQNGRSLYDSQGRRLSMIGASSKPNDVVSTTENCAAINTAYGCDIVDGAMTFYSTDGTTDVLDLQTKTCEALNSDDLKMVHPAIMGLECVTSDVIPPITGPGPFQPSTRITAPAVIAGAAAALFVVLAAYAYRRKNKNDDDQDGSFPKLNHLDDSDVNNSNSLSQDDIPLAWTTKATYDMRSIIPTGFCPETIVENPDEDDDKDDIALDEVSLNQLSMEAYDTSNNSSNQSLNCSMYR</sequence>
<keyword evidence="2" id="KW-0812">Transmembrane</keyword>
<feature type="region of interest" description="Disordered" evidence="1">
    <location>
        <begin position="345"/>
        <end position="372"/>
    </location>
</feature>
<reference evidence="3 4" key="1">
    <citation type="journal article" date="2021" name="Sci. Rep.">
        <title>The genome of the diatom Chaetoceros tenuissimus carries an ancient integrated fragment of an extant virus.</title>
        <authorList>
            <person name="Hongo Y."/>
            <person name="Kimura K."/>
            <person name="Takaki Y."/>
            <person name="Yoshida Y."/>
            <person name="Baba S."/>
            <person name="Kobayashi G."/>
            <person name="Nagasaki K."/>
            <person name="Hano T."/>
            <person name="Tomaru Y."/>
        </authorList>
    </citation>
    <scope>NUCLEOTIDE SEQUENCE [LARGE SCALE GENOMIC DNA]</scope>
    <source>
        <strain evidence="3 4">NIES-3715</strain>
    </source>
</reference>
<dbReference type="Proteomes" id="UP001054902">
    <property type="component" value="Unassembled WGS sequence"/>
</dbReference>
<dbReference type="EMBL" id="BLLK01000062">
    <property type="protein sequence ID" value="GFH59007.1"/>
    <property type="molecule type" value="Genomic_DNA"/>
</dbReference>
<accession>A0AAD3D6W2</accession>
<protein>
    <submittedName>
        <fullName evidence="3">Uncharacterized protein</fullName>
    </submittedName>
</protein>
<gene>
    <name evidence="3" type="ORF">CTEN210_15483</name>
</gene>
<feature type="region of interest" description="Disordered" evidence="1">
    <location>
        <begin position="67"/>
        <end position="140"/>
    </location>
</feature>
<evidence type="ECO:0000313" key="4">
    <source>
        <dbReference type="Proteomes" id="UP001054902"/>
    </source>
</evidence>
<evidence type="ECO:0000256" key="1">
    <source>
        <dbReference type="SAM" id="MobiDB-lite"/>
    </source>
</evidence>
<dbReference type="AlphaFoldDB" id="A0AAD3D6W2"/>
<keyword evidence="4" id="KW-1185">Reference proteome</keyword>
<feature type="transmembrane region" description="Helical" evidence="2">
    <location>
        <begin position="317"/>
        <end position="339"/>
    </location>
</feature>
<evidence type="ECO:0000256" key="2">
    <source>
        <dbReference type="SAM" id="Phobius"/>
    </source>
</evidence>
<keyword evidence="2" id="KW-1133">Transmembrane helix</keyword>
<comment type="caution">
    <text evidence="3">The sequence shown here is derived from an EMBL/GenBank/DDBJ whole genome shotgun (WGS) entry which is preliminary data.</text>
</comment>
<evidence type="ECO:0000313" key="3">
    <source>
        <dbReference type="EMBL" id="GFH59007.1"/>
    </source>
</evidence>
<feature type="compositionally biased region" description="Polar residues" evidence="1">
    <location>
        <begin position="106"/>
        <end position="140"/>
    </location>
</feature>
<proteinExistence type="predicted"/>